<dbReference type="Proteomes" id="UP000263642">
    <property type="component" value="Unassembled WGS sequence"/>
</dbReference>
<reference evidence="2 3" key="1">
    <citation type="journal article" date="2018" name="Nat. Biotechnol.">
        <title>A standardized bacterial taxonomy based on genome phylogeny substantially revises the tree of life.</title>
        <authorList>
            <person name="Parks D.H."/>
            <person name="Chuvochina M."/>
            <person name="Waite D.W."/>
            <person name="Rinke C."/>
            <person name="Skarshewski A."/>
            <person name="Chaumeil P.A."/>
            <person name="Hugenholtz P."/>
        </authorList>
    </citation>
    <scope>NUCLEOTIDE SEQUENCE [LARGE SCALE GENOMIC DNA]</scope>
    <source>
        <strain evidence="2">UBA9375</strain>
    </source>
</reference>
<evidence type="ECO:0000313" key="2">
    <source>
        <dbReference type="EMBL" id="HCO26032.1"/>
    </source>
</evidence>
<sequence length="59" mass="6613">MNGAQKSQSVKQSRFAERISQRETGPDHVLVLLTGNAGCKEFSSKKPLEDLYSVLFEEQ</sequence>
<name>A0A3D3RD64_9PLAN</name>
<dbReference type="EMBL" id="DQAY01000148">
    <property type="protein sequence ID" value="HCO26032.1"/>
    <property type="molecule type" value="Genomic_DNA"/>
</dbReference>
<gene>
    <name evidence="2" type="ORF">DIT97_24505</name>
</gene>
<proteinExistence type="predicted"/>
<organism evidence="2 3">
    <name type="scientific">Gimesia maris</name>
    <dbReference type="NCBI Taxonomy" id="122"/>
    <lineage>
        <taxon>Bacteria</taxon>
        <taxon>Pseudomonadati</taxon>
        <taxon>Planctomycetota</taxon>
        <taxon>Planctomycetia</taxon>
        <taxon>Planctomycetales</taxon>
        <taxon>Planctomycetaceae</taxon>
        <taxon>Gimesia</taxon>
    </lineage>
</organism>
<comment type="caution">
    <text evidence="2">The sequence shown here is derived from an EMBL/GenBank/DDBJ whole genome shotgun (WGS) entry which is preliminary data.</text>
</comment>
<evidence type="ECO:0000256" key="1">
    <source>
        <dbReference type="SAM" id="MobiDB-lite"/>
    </source>
</evidence>
<accession>A0A3D3RD64</accession>
<protein>
    <submittedName>
        <fullName evidence="2">Uncharacterized protein</fullName>
    </submittedName>
</protein>
<dbReference type="AlphaFoldDB" id="A0A3D3RD64"/>
<feature type="compositionally biased region" description="Polar residues" evidence="1">
    <location>
        <begin position="1"/>
        <end position="12"/>
    </location>
</feature>
<feature type="region of interest" description="Disordered" evidence="1">
    <location>
        <begin position="1"/>
        <end position="21"/>
    </location>
</feature>
<evidence type="ECO:0000313" key="3">
    <source>
        <dbReference type="Proteomes" id="UP000263642"/>
    </source>
</evidence>